<dbReference type="Pfam" id="PF00270">
    <property type="entry name" value="DEAD"/>
    <property type="match status" value="1"/>
</dbReference>
<dbReference type="GO" id="GO:0005634">
    <property type="term" value="C:nucleus"/>
    <property type="evidence" value="ECO:0007669"/>
    <property type="project" value="TreeGrafter"/>
</dbReference>
<dbReference type="AlphaFoldDB" id="A0A5J9V8N6"/>
<evidence type="ECO:0000313" key="9">
    <source>
        <dbReference type="EMBL" id="TVU31854.1"/>
    </source>
</evidence>
<evidence type="ECO:0000259" key="7">
    <source>
        <dbReference type="PROSITE" id="PS51192"/>
    </source>
</evidence>
<dbReference type="GO" id="GO:0016787">
    <property type="term" value="F:hydrolase activity"/>
    <property type="evidence" value="ECO:0007669"/>
    <property type="project" value="UniProtKB-KW"/>
</dbReference>
<dbReference type="InterPro" id="IPR014001">
    <property type="entry name" value="Helicase_ATP-bd"/>
</dbReference>
<feature type="domain" description="Helicase ATP-binding" evidence="7">
    <location>
        <begin position="90"/>
        <end position="246"/>
    </location>
</feature>
<dbReference type="InterPro" id="IPR050699">
    <property type="entry name" value="RNA-DNA_Helicase"/>
</dbReference>
<evidence type="ECO:0000256" key="6">
    <source>
        <dbReference type="SAM" id="MobiDB-lite"/>
    </source>
</evidence>
<dbReference type="GO" id="GO:0003723">
    <property type="term" value="F:RNA binding"/>
    <property type="evidence" value="ECO:0007669"/>
    <property type="project" value="InterPro"/>
</dbReference>
<dbReference type="Pfam" id="PF13234">
    <property type="entry name" value="MTR4_beta-barrel"/>
    <property type="match status" value="1"/>
</dbReference>
<dbReference type="Pfam" id="PF08148">
    <property type="entry name" value="DSHCT"/>
    <property type="match status" value="1"/>
</dbReference>
<sequence length="964" mass="109337">MDTLKRKAMDGPAADHASPLKAPRAESSPTTALAASLAAAEPVACVHDVSYPEGYDPSASASRVLARGAEGSEPAKRFPFQLDPFQAEAIRCLDNGESVMVSAHTSAGKTVVALYAIAMSLRNQQRVIYTSPIKALSNQKYREFKEEFSDVGLMTGDVTIEPNASCLVMTTEIWRSMQYKGSEVMREVAWIIFDEVHYMRDRERGVVWEESIVMAPKNSRFVFLSATVPNAKEFADWVAKVHKQPCHIVYTDYRPTPLQHYVFPSGGDGLYLVVDEKGKFREDSFQKALNALVPASDNNKKKENGKWQKVIMAGKPSEESDIFKMVKMIIQRQYDPVILFSFSKRECESLAMQVSNMLPLLKRGIGVHHSGLLPILKEVIEILFQEGLIKCLFATETFSIGLNMPAKTVVFTNVRKFDGDRFRWLSSGEYIQMSGRAGRRGIDQRGICILMVDEKMEPSTAKMMLKGSADSLNSAFHLSYNMLLNQMRSEDGDPEKLLRHSFYQFQADRALPDLEKQIKELESERNSMVIEEEDSLKDYYDLLQQYKSLKNDVHDMVFSPKYVLPFLQPGRLVRIQYSTHESTAFTIDENVTWGVIINFEKVKSHGEDRRPEDSDYTVDVLTRCSVSKDSSGKKTMKIIPLKERGEPVVISLPLSQIDGLSSVRMYIPKDLLPAEARENTLRKVEEVLSRIAKDGVPLLDPEEDMKVQSKSFKKATRRIEALEGLFEKHDIRKSPHIQQKLKILHAKQELSAKIKSIKKTMRTSTALAFKDELKARKRVLRRLGYVTSDDVVEVKGKVACEITTADELTLTELMFSGTLKDATVEQMVALLSCFVWQEKLQDAPKPREELDLLFYQLQETARRVANLQLECKIQIDVESFVNSFRPDIMEAVYSWARGSKFYQIMEMTQVFEGSLIRAIRRLEEVLQQLILASKSVGETELEAKLEEAVSKIKRDIVFAASLYL</sequence>
<organism evidence="9 10">
    <name type="scientific">Eragrostis curvula</name>
    <name type="common">weeping love grass</name>
    <dbReference type="NCBI Taxonomy" id="38414"/>
    <lineage>
        <taxon>Eukaryota</taxon>
        <taxon>Viridiplantae</taxon>
        <taxon>Streptophyta</taxon>
        <taxon>Embryophyta</taxon>
        <taxon>Tracheophyta</taxon>
        <taxon>Spermatophyta</taxon>
        <taxon>Magnoliopsida</taxon>
        <taxon>Liliopsida</taxon>
        <taxon>Poales</taxon>
        <taxon>Poaceae</taxon>
        <taxon>PACMAD clade</taxon>
        <taxon>Chloridoideae</taxon>
        <taxon>Eragrostideae</taxon>
        <taxon>Eragrostidinae</taxon>
        <taxon>Eragrostis</taxon>
    </lineage>
</organism>
<keyword evidence="5" id="KW-0175">Coiled coil</keyword>
<evidence type="ECO:0000259" key="8">
    <source>
        <dbReference type="PROSITE" id="PS51194"/>
    </source>
</evidence>
<feature type="domain" description="Helicase C-terminal" evidence="8">
    <location>
        <begin position="321"/>
        <end position="488"/>
    </location>
</feature>
<evidence type="ECO:0000256" key="5">
    <source>
        <dbReference type="SAM" id="Coils"/>
    </source>
</evidence>
<dbReference type="FunFam" id="3.40.50.300:FF:000083">
    <property type="entry name" value="ATP-dependent RNA helicase DOB1"/>
    <property type="match status" value="1"/>
</dbReference>
<feature type="region of interest" description="Disordered" evidence="6">
    <location>
        <begin position="1"/>
        <end position="28"/>
    </location>
</feature>
<dbReference type="GO" id="GO:0006401">
    <property type="term" value="P:RNA catabolic process"/>
    <property type="evidence" value="ECO:0007669"/>
    <property type="project" value="InterPro"/>
</dbReference>
<dbReference type="InterPro" id="IPR011545">
    <property type="entry name" value="DEAD/DEAH_box_helicase_dom"/>
</dbReference>
<evidence type="ECO:0000256" key="4">
    <source>
        <dbReference type="ARBA" id="ARBA00022840"/>
    </source>
</evidence>
<dbReference type="Gramene" id="TVU31854">
    <property type="protein sequence ID" value="TVU31854"/>
    <property type="gene ID" value="EJB05_23556"/>
</dbReference>
<dbReference type="SMART" id="SM00490">
    <property type="entry name" value="HELICc"/>
    <property type="match status" value="1"/>
</dbReference>
<keyword evidence="1" id="KW-0547">Nucleotide-binding</keyword>
<dbReference type="Pfam" id="PF21408">
    <property type="entry name" value="MTR4-like_stalk"/>
    <property type="match status" value="1"/>
</dbReference>
<dbReference type="InterPro" id="IPR001650">
    <property type="entry name" value="Helicase_C-like"/>
</dbReference>
<dbReference type="InterPro" id="IPR027417">
    <property type="entry name" value="P-loop_NTPase"/>
</dbReference>
<feature type="non-terminal residue" evidence="9">
    <location>
        <position position="1"/>
    </location>
</feature>
<dbReference type="GO" id="GO:0003724">
    <property type="term" value="F:RNA helicase activity"/>
    <property type="evidence" value="ECO:0007669"/>
    <property type="project" value="InterPro"/>
</dbReference>
<keyword evidence="10" id="KW-1185">Reference proteome</keyword>
<dbReference type="PIRSF" id="PIRSF005198">
    <property type="entry name" value="Antiviral_helicase_SKI2"/>
    <property type="match status" value="1"/>
</dbReference>
<dbReference type="InterPro" id="IPR012961">
    <property type="entry name" value="Ski2/MTR4_C"/>
</dbReference>
<dbReference type="SMART" id="SM00487">
    <property type="entry name" value="DEXDc"/>
    <property type="match status" value="1"/>
</dbReference>
<dbReference type="OrthoDB" id="64767at2759"/>
<reference evidence="9 10" key="1">
    <citation type="journal article" date="2019" name="Sci. Rep.">
        <title>A high-quality genome of Eragrostis curvula grass provides insights into Poaceae evolution and supports new strategies to enhance forage quality.</title>
        <authorList>
            <person name="Carballo J."/>
            <person name="Santos B.A.C.M."/>
            <person name="Zappacosta D."/>
            <person name="Garbus I."/>
            <person name="Selva J.P."/>
            <person name="Gallo C.A."/>
            <person name="Diaz A."/>
            <person name="Albertini E."/>
            <person name="Caccamo M."/>
            <person name="Echenique V."/>
        </authorList>
    </citation>
    <scope>NUCLEOTIDE SEQUENCE [LARGE SCALE GENOMIC DNA]</scope>
    <source>
        <strain evidence="10">cv. Victoria</strain>
        <tissue evidence="9">Leaf</tissue>
    </source>
</reference>
<dbReference type="Gene3D" id="1.10.3380.30">
    <property type="match status" value="1"/>
</dbReference>
<evidence type="ECO:0000313" key="10">
    <source>
        <dbReference type="Proteomes" id="UP000324897"/>
    </source>
</evidence>
<dbReference type="InterPro" id="IPR025696">
    <property type="entry name" value="Beta-barrel_MTR4"/>
</dbReference>
<evidence type="ECO:0000256" key="2">
    <source>
        <dbReference type="ARBA" id="ARBA00022801"/>
    </source>
</evidence>
<dbReference type="InterPro" id="IPR048392">
    <property type="entry name" value="MTR4-like_stalk"/>
</dbReference>
<evidence type="ECO:0000256" key="3">
    <source>
        <dbReference type="ARBA" id="ARBA00022806"/>
    </source>
</evidence>
<keyword evidence="3" id="KW-0347">Helicase</keyword>
<dbReference type="Gene3D" id="2.40.30.300">
    <property type="match status" value="1"/>
</dbReference>
<gene>
    <name evidence="9" type="ORF">EJB05_23556</name>
</gene>
<dbReference type="Proteomes" id="UP000324897">
    <property type="component" value="Chromosome 1"/>
</dbReference>
<dbReference type="PANTHER" id="PTHR12131:SF25">
    <property type="entry name" value="DEXH-BOX ATP-DEPENDENT RNA HELICASE DEXH9"/>
    <property type="match status" value="1"/>
</dbReference>
<dbReference type="GO" id="GO:0000460">
    <property type="term" value="P:maturation of 5.8S rRNA"/>
    <property type="evidence" value="ECO:0007669"/>
    <property type="project" value="TreeGrafter"/>
</dbReference>
<dbReference type="PROSITE" id="PS51194">
    <property type="entry name" value="HELICASE_CTER"/>
    <property type="match status" value="1"/>
</dbReference>
<keyword evidence="2" id="KW-0378">Hydrolase</keyword>
<protein>
    <recommendedName>
        <fullName evidence="11">Helicase ATP-binding domain-containing protein</fullName>
    </recommendedName>
</protein>
<dbReference type="PROSITE" id="PS51192">
    <property type="entry name" value="HELICASE_ATP_BIND_1"/>
    <property type="match status" value="1"/>
</dbReference>
<comment type="caution">
    <text evidence="9">The sequence shown here is derived from an EMBL/GenBank/DDBJ whole genome shotgun (WGS) entry which is preliminary data.</text>
</comment>
<dbReference type="CDD" id="cd18795">
    <property type="entry name" value="SF2_C_Ski2"/>
    <property type="match status" value="1"/>
</dbReference>
<keyword evidence="4" id="KW-0067">ATP-binding</keyword>
<dbReference type="SUPFAM" id="SSF52540">
    <property type="entry name" value="P-loop containing nucleoside triphosphate hydrolases"/>
    <property type="match status" value="1"/>
</dbReference>
<dbReference type="InterPro" id="IPR016438">
    <property type="entry name" value="SKI2-like"/>
</dbReference>
<accession>A0A5J9V8N6</accession>
<evidence type="ECO:0000256" key="1">
    <source>
        <dbReference type="ARBA" id="ARBA00022741"/>
    </source>
</evidence>
<name>A0A5J9V8N6_9POAL</name>
<dbReference type="SMART" id="SM01142">
    <property type="entry name" value="DSHCT"/>
    <property type="match status" value="1"/>
</dbReference>
<dbReference type="EMBL" id="RWGY01000011">
    <property type="protein sequence ID" value="TVU31854.1"/>
    <property type="molecule type" value="Genomic_DNA"/>
</dbReference>
<proteinExistence type="predicted"/>
<dbReference type="Gene3D" id="3.40.50.300">
    <property type="entry name" value="P-loop containing nucleotide triphosphate hydrolases"/>
    <property type="match status" value="3"/>
</dbReference>
<evidence type="ECO:0008006" key="11">
    <source>
        <dbReference type="Google" id="ProtNLM"/>
    </source>
</evidence>
<dbReference type="FunFam" id="2.40.30.300:FF:000003">
    <property type="entry name" value="DEAD-box family ATP dependent helicase"/>
    <property type="match status" value="1"/>
</dbReference>
<dbReference type="PANTHER" id="PTHR12131">
    <property type="entry name" value="ATP-DEPENDENT RNA AND DNA HELICASE"/>
    <property type="match status" value="1"/>
</dbReference>
<feature type="coiled-coil region" evidence="5">
    <location>
        <begin position="504"/>
        <end position="534"/>
    </location>
</feature>
<dbReference type="GO" id="GO:0005524">
    <property type="term" value="F:ATP binding"/>
    <property type="evidence" value="ECO:0007669"/>
    <property type="project" value="UniProtKB-KW"/>
</dbReference>
<dbReference type="FunFam" id="1.10.3380.30:FF:000009">
    <property type="entry name" value="DExH-box ATP-dependent RNA helicase DExH9"/>
    <property type="match status" value="1"/>
</dbReference>
<dbReference type="Pfam" id="PF00271">
    <property type="entry name" value="Helicase_C"/>
    <property type="match status" value="1"/>
</dbReference>